<organism evidence="1">
    <name type="scientific">bioreactor metagenome</name>
    <dbReference type="NCBI Taxonomy" id="1076179"/>
    <lineage>
        <taxon>unclassified sequences</taxon>
        <taxon>metagenomes</taxon>
        <taxon>ecological metagenomes</taxon>
    </lineage>
</organism>
<evidence type="ECO:0000313" key="1">
    <source>
        <dbReference type="EMBL" id="MPM58941.1"/>
    </source>
</evidence>
<dbReference type="AlphaFoldDB" id="A0A645B302"/>
<protein>
    <submittedName>
        <fullName evidence="1">Uncharacterized protein</fullName>
    </submittedName>
</protein>
<proteinExistence type="predicted"/>
<comment type="caution">
    <text evidence="1">The sequence shown here is derived from an EMBL/GenBank/DDBJ whole genome shotgun (WGS) entry which is preliminary data.</text>
</comment>
<gene>
    <name evidence="1" type="ORF">SDC9_105776</name>
</gene>
<dbReference type="EMBL" id="VSSQ01017037">
    <property type="protein sequence ID" value="MPM58941.1"/>
    <property type="molecule type" value="Genomic_DNA"/>
</dbReference>
<sequence>MRFNFYSVKEIMTLTPDIKGDFTLQEASEVISEALEYKERVIEYRIKGILVFVRTSR</sequence>
<name>A0A645B302_9ZZZZ</name>
<reference evidence="1" key="1">
    <citation type="submission" date="2019-08" db="EMBL/GenBank/DDBJ databases">
        <authorList>
            <person name="Kucharzyk K."/>
            <person name="Murdoch R.W."/>
            <person name="Higgins S."/>
            <person name="Loffler F."/>
        </authorList>
    </citation>
    <scope>NUCLEOTIDE SEQUENCE</scope>
</reference>
<accession>A0A645B302</accession>